<name>A0A409YJA0_9AGAR</name>
<dbReference type="SUPFAM" id="SSF48452">
    <property type="entry name" value="TPR-like"/>
    <property type="match status" value="1"/>
</dbReference>
<accession>A0A409YJA0</accession>
<proteinExistence type="predicted"/>
<keyword evidence="4" id="KW-1185">Reference proteome</keyword>
<dbReference type="InterPro" id="IPR024983">
    <property type="entry name" value="CHAT_dom"/>
</dbReference>
<comment type="caution">
    <text evidence="3">The sequence shown here is derived from an EMBL/GenBank/DDBJ whole genome shotgun (WGS) entry which is preliminary data.</text>
</comment>
<dbReference type="InterPro" id="IPR011990">
    <property type="entry name" value="TPR-like_helical_dom_sf"/>
</dbReference>
<organism evidence="3 4">
    <name type="scientific">Panaeolus cyanescens</name>
    <dbReference type="NCBI Taxonomy" id="181874"/>
    <lineage>
        <taxon>Eukaryota</taxon>
        <taxon>Fungi</taxon>
        <taxon>Dikarya</taxon>
        <taxon>Basidiomycota</taxon>
        <taxon>Agaricomycotina</taxon>
        <taxon>Agaricomycetes</taxon>
        <taxon>Agaricomycetidae</taxon>
        <taxon>Agaricales</taxon>
        <taxon>Agaricineae</taxon>
        <taxon>Galeropsidaceae</taxon>
        <taxon>Panaeolus</taxon>
    </lineage>
</organism>
<evidence type="ECO:0000313" key="4">
    <source>
        <dbReference type="Proteomes" id="UP000284842"/>
    </source>
</evidence>
<dbReference type="InParanoid" id="A0A409YJA0"/>
<feature type="compositionally biased region" description="Basic and acidic residues" evidence="1">
    <location>
        <begin position="7"/>
        <end position="22"/>
    </location>
</feature>
<evidence type="ECO:0000256" key="1">
    <source>
        <dbReference type="SAM" id="MobiDB-lite"/>
    </source>
</evidence>
<gene>
    <name evidence="3" type="ORF">CVT24_012400</name>
</gene>
<evidence type="ECO:0000259" key="2">
    <source>
        <dbReference type="Pfam" id="PF12770"/>
    </source>
</evidence>
<dbReference type="EMBL" id="NHTK01001106">
    <property type="protein sequence ID" value="PPR03087.1"/>
    <property type="molecule type" value="Genomic_DNA"/>
</dbReference>
<dbReference type="OrthoDB" id="9991317at2759"/>
<feature type="region of interest" description="Disordered" evidence="1">
    <location>
        <begin position="1"/>
        <end position="22"/>
    </location>
</feature>
<dbReference type="STRING" id="181874.A0A409YJA0"/>
<dbReference type="SUPFAM" id="SSF81901">
    <property type="entry name" value="HCP-like"/>
    <property type="match status" value="1"/>
</dbReference>
<feature type="domain" description="CHAT" evidence="2">
    <location>
        <begin position="783"/>
        <end position="1053"/>
    </location>
</feature>
<reference evidence="3 4" key="1">
    <citation type="journal article" date="2018" name="Evol. Lett.">
        <title>Horizontal gene cluster transfer increased hallucinogenic mushroom diversity.</title>
        <authorList>
            <person name="Reynolds H.T."/>
            <person name="Vijayakumar V."/>
            <person name="Gluck-Thaler E."/>
            <person name="Korotkin H.B."/>
            <person name="Matheny P.B."/>
            <person name="Slot J.C."/>
        </authorList>
    </citation>
    <scope>NUCLEOTIDE SEQUENCE [LARGE SCALE GENOMIC DNA]</scope>
    <source>
        <strain evidence="3 4">2629</strain>
    </source>
</reference>
<sequence length="1054" mass="118138">MRGAPKNHLEKRDRNEPRVTEDDLRFVSTPPSESALITTIYPRWSSVLPLIIKGLLFPPLAGFYRRLYYKHNTPGYLAKSIRYAFATLATTPPNHPSLPFYKLRLAQDLKSRYNLSGDCVYLTSALLLQRTAISALPADHPDINWHREHLHESYSLQYRKNGDISILDILSKLEETALASLPSGSPGALWWKSSRSLTYQLRYARTGSPSDLELQISCCISAMEPLDPTSATFLQRASRLSSAYVSRFEHYRVMDDLVLALFWGHYSLQKHVSVDSAEDAVRRQVLAVAYDTRYQFLGLLSDVNKSLDLTEQSIHQVPPRNVVSLDSQLNLGTRFLNRGQATRSQQDLDMAIKWLSKVLESYDSSNPTWAICAGNLSAAHLSRYSLQHSRLEDLEYAVDFGVRCVKSLGDTHPKSAAFQHKLSTALYNRYIRHRDRKDLDAAIQWSRSAIALTQSTTKQCFERQNLLANLYLASYRHTGFVDHLDQALELLTAVVASSLLDGNEHAEAYMDLAAVYASVYKRRGGTENRDAIIRWNTAAVHVASSDNPRLKVFKYQLGLEHHNRYNRLRQEEDLDIALKWTSEALDLSPDDDPMRSSYYAALAAIYTERHNLSRSAEDEQEAFASYRKAAQSLHSNPSFIWGNINRWARFAEAKERTQESLDAYSAAFRILPELFWLGNDMKSRHEALVAFGINDATTKAVAVIMLNANELWRPSDALILLPGGSIAHVVLHNVSIQEAGNKVEELKKTLKTYGIQTRRSELSRAGRVRVLETGARDSGFQSLLDWLWSHVVSRIYEALKDRGIHDGRLWWCPTGPFTHLPLHAAGPPTDYIHSYISNLGSLIRSRSLPTVMDRRITAIGLSDFGIGGHAPLPSVKSEIASIEGVVGKENVLTLLNDKATLANSIQALSEASWLHLACHGEQGNNQDPLRSRIILFNNEHLDLQTIIATSIPSAEFAFLSACETATGDADMRNEALHLAGGMLFAGFKAAIGTLWSIHDADGPIVAQSVYSYLFAEGQRPSALRTAEALHLAIRDLRMRGAPPHRWAPFIHIGI</sequence>
<dbReference type="Proteomes" id="UP000284842">
    <property type="component" value="Unassembled WGS sequence"/>
</dbReference>
<evidence type="ECO:0000313" key="3">
    <source>
        <dbReference type="EMBL" id="PPR03087.1"/>
    </source>
</evidence>
<dbReference type="Pfam" id="PF12770">
    <property type="entry name" value="CHAT"/>
    <property type="match status" value="1"/>
</dbReference>
<dbReference type="AlphaFoldDB" id="A0A409YJA0"/>
<protein>
    <recommendedName>
        <fullName evidence="2">CHAT domain-containing protein</fullName>
    </recommendedName>
</protein>
<dbReference type="Gene3D" id="1.25.40.10">
    <property type="entry name" value="Tetratricopeptide repeat domain"/>
    <property type="match status" value="2"/>
</dbReference>